<proteinExistence type="predicted"/>
<dbReference type="Pfam" id="PF13424">
    <property type="entry name" value="TPR_12"/>
    <property type="match status" value="2"/>
</dbReference>
<dbReference type="OrthoDB" id="417652at2759"/>
<dbReference type="InterPro" id="IPR011990">
    <property type="entry name" value="TPR-like_helical_dom_sf"/>
</dbReference>
<feature type="coiled-coil region" evidence="1">
    <location>
        <begin position="310"/>
        <end position="337"/>
    </location>
</feature>
<dbReference type="SMART" id="SM00028">
    <property type="entry name" value="TPR"/>
    <property type="match status" value="7"/>
</dbReference>
<keyword evidence="4" id="KW-1185">Reference proteome</keyword>
<sequence>MGGCISFMPARLDPATGELSKYFASMYMEGELFQSIKYKSRSVNHVRTFRYWAPDGPVFVWQHALDLRDPAVSEDVIILYHYSNYQCFQNVANEEQSVAELFASFVESRAHFGQGVYATQHEPSVWGSRIRILLNNYSNENPLRALMCDKESRRVLREWGDENPAGHRAEFCVPLIVPKSRAYNIFERQTPDLQAKNVPLGSDYKGREVHSNRDVWVVRIEGDKGVKNAEARSEMLLNLLQLRLSKLKQRHGDDSEDALKCMQELASRLKSRGRFDEAEMLYREHLAVRRLKLGDKNKATVQSIRALITLLFARNKLEEAEALCREAMQSARELQLDLSMSRSLLASVLFSTQRFDEAEMLFRECLQESRAGRRDSLLLDLNNLAMVLEAKGQPDAAEPLARESLQEYQTKLGDTHPRTLASKHNLARLLLSLGRVNEAETMFRQCLQISRDKLGDAHPQTLAFLSNLAGLIKQRSSPRDAEELYREAFESMRAALGEGNWSTLIHANGLADLLIARGCLEEAEPLLQESLQLCRTNLGNLHPCTIEAVLMMAGLLHTRGQFEKAEPLVQEALQAYRIAGGDTDADTLRKGCSMGRLLQGMGRLDEAQLLLRECLHKAQTSLGDKHVETLRVVNRLCQVLHSQGQVAEALFLLKDCLPNCRAILGSGSPDSLAMMNTMAALLFANKHVDEAELLLLDCLQHSRAGHGTPLQLTQTLVKHLAKLYFRSARFDEAEPLFREFLKYCRETLGDTHPETEDAIRSLDQTTANMDKAKLNDAGPCWAYSLLPICLNTAAAICELHAKPVARTRRMAAAATPRGTTPRLLPGRGGGSRPSALSGDVVGRTFGLAASDAGHAAPGAAEEHPLELDKAATTPRPDPKEEPSNTEAVRLRQCYIRDNVAFLLGRAPDTSHPPVELKMLEMATPRSLVNVASATKDCHGLAALEGADRLDGLYTRKRDRVTEYMEILMQQSHLVRKK</sequence>
<dbReference type="InterPro" id="IPR053137">
    <property type="entry name" value="NLR-like"/>
</dbReference>
<dbReference type="AlphaFoldDB" id="A0A1Q9D3L8"/>
<dbReference type="PANTHER" id="PTHR46082">
    <property type="entry name" value="ATP/GTP-BINDING PROTEIN-RELATED"/>
    <property type="match status" value="1"/>
</dbReference>
<dbReference type="Pfam" id="PF13374">
    <property type="entry name" value="TPR_10"/>
    <property type="match status" value="6"/>
</dbReference>
<protein>
    <submittedName>
        <fullName evidence="3">Nephrocystin-3</fullName>
    </submittedName>
</protein>
<dbReference type="EMBL" id="LSRX01000746">
    <property type="protein sequence ID" value="OLP89745.1"/>
    <property type="molecule type" value="Genomic_DNA"/>
</dbReference>
<evidence type="ECO:0000256" key="1">
    <source>
        <dbReference type="SAM" id="Coils"/>
    </source>
</evidence>
<dbReference type="SUPFAM" id="SSF48452">
    <property type="entry name" value="TPR-like"/>
    <property type="match status" value="4"/>
</dbReference>
<comment type="caution">
    <text evidence="3">The sequence shown here is derived from an EMBL/GenBank/DDBJ whole genome shotgun (WGS) entry which is preliminary data.</text>
</comment>
<dbReference type="Proteomes" id="UP000186817">
    <property type="component" value="Unassembled WGS sequence"/>
</dbReference>
<evidence type="ECO:0000313" key="4">
    <source>
        <dbReference type="Proteomes" id="UP000186817"/>
    </source>
</evidence>
<feature type="region of interest" description="Disordered" evidence="2">
    <location>
        <begin position="810"/>
        <end position="837"/>
    </location>
</feature>
<evidence type="ECO:0000256" key="2">
    <source>
        <dbReference type="SAM" id="MobiDB-lite"/>
    </source>
</evidence>
<name>A0A1Q9D3L8_SYMMI</name>
<feature type="compositionally biased region" description="Low complexity" evidence="2">
    <location>
        <begin position="810"/>
        <end position="825"/>
    </location>
</feature>
<evidence type="ECO:0000313" key="3">
    <source>
        <dbReference type="EMBL" id="OLP89745.1"/>
    </source>
</evidence>
<dbReference type="Gene3D" id="1.25.40.10">
    <property type="entry name" value="Tetratricopeptide repeat domain"/>
    <property type="match status" value="3"/>
</dbReference>
<dbReference type="PANTHER" id="PTHR46082:SF6">
    <property type="entry name" value="AAA+ ATPASE DOMAIN-CONTAINING PROTEIN-RELATED"/>
    <property type="match status" value="1"/>
</dbReference>
<dbReference type="InterPro" id="IPR019734">
    <property type="entry name" value="TPR_rpt"/>
</dbReference>
<accession>A0A1Q9D3L8</accession>
<keyword evidence="1" id="KW-0175">Coiled coil</keyword>
<organism evidence="3 4">
    <name type="scientific">Symbiodinium microadriaticum</name>
    <name type="common">Dinoflagellate</name>
    <name type="synonym">Zooxanthella microadriatica</name>
    <dbReference type="NCBI Taxonomy" id="2951"/>
    <lineage>
        <taxon>Eukaryota</taxon>
        <taxon>Sar</taxon>
        <taxon>Alveolata</taxon>
        <taxon>Dinophyceae</taxon>
        <taxon>Suessiales</taxon>
        <taxon>Symbiodiniaceae</taxon>
        <taxon>Symbiodinium</taxon>
    </lineage>
</organism>
<reference evidence="3 4" key="1">
    <citation type="submission" date="2016-02" db="EMBL/GenBank/DDBJ databases">
        <title>Genome analysis of coral dinoflagellate symbionts highlights evolutionary adaptations to a symbiotic lifestyle.</title>
        <authorList>
            <person name="Aranda M."/>
            <person name="Li Y."/>
            <person name="Liew Y.J."/>
            <person name="Baumgarten S."/>
            <person name="Simakov O."/>
            <person name="Wilson M."/>
            <person name="Piel J."/>
            <person name="Ashoor H."/>
            <person name="Bougouffa S."/>
            <person name="Bajic V.B."/>
            <person name="Ryu T."/>
            <person name="Ravasi T."/>
            <person name="Bayer T."/>
            <person name="Micklem G."/>
            <person name="Kim H."/>
            <person name="Bhak J."/>
            <person name="Lajeunesse T.C."/>
            <person name="Voolstra C.R."/>
        </authorList>
    </citation>
    <scope>NUCLEOTIDE SEQUENCE [LARGE SCALE GENOMIC DNA]</scope>
    <source>
        <strain evidence="3 4">CCMP2467</strain>
    </source>
</reference>
<gene>
    <name evidence="3" type="primary">NPHP3</name>
    <name evidence="3" type="ORF">AK812_SmicGene28763</name>
</gene>